<dbReference type="EMBL" id="NHYD01002820">
    <property type="protein sequence ID" value="PPQ84743.1"/>
    <property type="molecule type" value="Genomic_DNA"/>
</dbReference>
<name>A0A409X1U1_PSICY</name>
<dbReference type="OrthoDB" id="3115062at2759"/>
<evidence type="ECO:0000313" key="2">
    <source>
        <dbReference type="Proteomes" id="UP000283269"/>
    </source>
</evidence>
<protein>
    <submittedName>
        <fullName evidence="1">Uncharacterized protein</fullName>
    </submittedName>
</protein>
<gene>
    <name evidence="1" type="ORF">CVT25_007582</name>
</gene>
<comment type="caution">
    <text evidence="1">The sequence shown here is derived from an EMBL/GenBank/DDBJ whole genome shotgun (WGS) entry which is preliminary data.</text>
</comment>
<evidence type="ECO:0000313" key="1">
    <source>
        <dbReference type="EMBL" id="PPQ84743.1"/>
    </source>
</evidence>
<organism evidence="1 2">
    <name type="scientific">Psilocybe cyanescens</name>
    <dbReference type="NCBI Taxonomy" id="93625"/>
    <lineage>
        <taxon>Eukaryota</taxon>
        <taxon>Fungi</taxon>
        <taxon>Dikarya</taxon>
        <taxon>Basidiomycota</taxon>
        <taxon>Agaricomycotina</taxon>
        <taxon>Agaricomycetes</taxon>
        <taxon>Agaricomycetidae</taxon>
        <taxon>Agaricales</taxon>
        <taxon>Agaricineae</taxon>
        <taxon>Strophariaceae</taxon>
        <taxon>Psilocybe</taxon>
    </lineage>
</organism>
<accession>A0A409X1U1</accession>
<sequence>MDKEGCSIISPYDWYPHLAAFLLTVLVKNQYAALNTNFEKDWKTITKQCFLPFIKCLPYAIPTQQNLNALRALHYLCPKIHLGYQWRPPFGFCSLAIDFLKKYDRSSLSPPEFNSLKDWLSGLRTRESRRILRGHVESYRRIYDTYDDYTTDEGES</sequence>
<dbReference type="InParanoid" id="A0A409X1U1"/>
<dbReference type="Proteomes" id="UP000283269">
    <property type="component" value="Unassembled WGS sequence"/>
</dbReference>
<proteinExistence type="predicted"/>
<reference evidence="1 2" key="1">
    <citation type="journal article" date="2018" name="Evol. Lett.">
        <title>Horizontal gene cluster transfer increased hallucinogenic mushroom diversity.</title>
        <authorList>
            <person name="Reynolds H.T."/>
            <person name="Vijayakumar V."/>
            <person name="Gluck-Thaler E."/>
            <person name="Korotkin H.B."/>
            <person name="Matheny P.B."/>
            <person name="Slot J.C."/>
        </authorList>
    </citation>
    <scope>NUCLEOTIDE SEQUENCE [LARGE SCALE GENOMIC DNA]</scope>
    <source>
        <strain evidence="1 2">2631</strain>
    </source>
</reference>
<dbReference type="AlphaFoldDB" id="A0A409X1U1"/>
<keyword evidence="2" id="KW-1185">Reference proteome</keyword>